<evidence type="ECO:0000313" key="1">
    <source>
        <dbReference type="EMBL" id="EIW79738.1"/>
    </source>
</evidence>
<dbReference type="Gene3D" id="3.80.10.10">
    <property type="entry name" value="Ribonuclease Inhibitor"/>
    <property type="match status" value="1"/>
</dbReference>
<proteinExistence type="predicted"/>
<organism evidence="1 2">
    <name type="scientific">Coniophora puteana (strain RWD-64-598)</name>
    <name type="common">Brown rot fungus</name>
    <dbReference type="NCBI Taxonomy" id="741705"/>
    <lineage>
        <taxon>Eukaryota</taxon>
        <taxon>Fungi</taxon>
        <taxon>Dikarya</taxon>
        <taxon>Basidiomycota</taxon>
        <taxon>Agaricomycotina</taxon>
        <taxon>Agaricomycetes</taxon>
        <taxon>Agaricomycetidae</taxon>
        <taxon>Boletales</taxon>
        <taxon>Coniophorineae</taxon>
        <taxon>Coniophoraceae</taxon>
        <taxon>Coniophora</taxon>
    </lineage>
</organism>
<protein>
    <recommendedName>
        <fullName evidence="3">F-box domain-containing protein</fullName>
    </recommendedName>
</protein>
<dbReference type="Proteomes" id="UP000053558">
    <property type="component" value="Unassembled WGS sequence"/>
</dbReference>
<dbReference type="OrthoDB" id="3543113at2759"/>
<dbReference type="AlphaFoldDB" id="A0A5M3MKI0"/>
<evidence type="ECO:0008006" key="3">
    <source>
        <dbReference type="Google" id="ProtNLM"/>
    </source>
</evidence>
<sequence length="534" mass="59814">MHRALRIQEIASLIANEVEAYPDLASLARTCRILSEPALDALWSILPSLVPLLTVFPADLVKRKSYRDCQHPTYIYDFRRPLTLADWTMLKKFSRRVVAIQPDLSAEELHYDDGNRTWLIVSEKALRALSSPLTPDPVFPKLQHLEWQSPEPRSFSILRTLAGPSLKVLDLGSMENGFNNFDGVWPRARVWNDLTLQERVKSIEVIGELGERSPLMNVFKWMHDCDPNELRPLVSRSIKAWNYLTLLDVPPLDADALAHIALTPHLEEIWLNLPIGSAVTPDIGLQGAIFPNLWNFSLNGVFSESADFLDALGGTMSSTNIYFCTYEVGGASDLSKLFASVSRHFSPDKADSLTVVEDFGGSQVKMDAQSGPGFEMTISSLRPALRLHRIEKVYIDLNRTVVLGDNDIIELANAWPKLEELVFNVNRGFVVPSQITLKGLFELLKRLPGLKTLGLEIDARSGTGSGTIPAEPLRHSLRSWNMLDSIVGDNVAEVAEHVRRLVWYGGFRVKARKFGKQWGQVFGILGYQLSEGLF</sequence>
<name>A0A5M3MKI0_CONPW</name>
<comment type="caution">
    <text evidence="1">The sequence shown here is derived from an EMBL/GenBank/DDBJ whole genome shotgun (WGS) entry which is preliminary data.</text>
</comment>
<gene>
    <name evidence="1" type="ORF">CONPUDRAFT_144914</name>
</gene>
<reference evidence="2" key="1">
    <citation type="journal article" date="2012" name="Science">
        <title>The Paleozoic origin of enzymatic lignin decomposition reconstructed from 31 fungal genomes.</title>
        <authorList>
            <person name="Floudas D."/>
            <person name="Binder M."/>
            <person name="Riley R."/>
            <person name="Barry K."/>
            <person name="Blanchette R.A."/>
            <person name="Henrissat B."/>
            <person name="Martinez A.T."/>
            <person name="Otillar R."/>
            <person name="Spatafora J.W."/>
            <person name="Yadav J.S."/>
            <person name="Aerts A."/>
            <person name="Benoit I."/>
            <person name="Boyd A."/>
            <person name="Carlson A."/>
            <person name="Copeland A."/>
            <person name="Coutinho P.M."/>
            <person name="de Vries R.P."/>
            <person name="Ferreira P."/>
            <person name="Findley K."/>
            <person name="Foster B."/>
            <person name="Gaskell J."/>
            <person name="Glotzer D."/>
            <person name="Gorecki P."/>
            <person name="Heitman J."/>
            <person name="Hesse C."/>
            <person name="Hori C."/>
            <person name="Igarashi K."/>
            <person name="Jurgens J.A."/>
            <person name="Kallen N."/>
            <person name="Kersten P."/>
            <person name="Kohler A."/>
            <person name="Kuees U."/>
            <person name="Kumar T.K.A."/>
            <person name="Kuo A."/>
            <person name="LaButti K."/>
            <person name="Larrondo L.F."/>
            <person name="Lindquist E."/>
            <person name="Ling A."/>
            <person name="Lombard V."/>
            <person name="Lucas S."/>
            <person name="Lundell T."/>
            <person name="Martin R."/>
            <person name="McLaughlin D.J."/>
            <person name="Morgenstern I."/>
            <person name="Morin E."/>
            <person name="Murat C."/>
            <person name="Nagy L.G."/>
            <person name="Nolan M."/>
            <person name="Ohm R.A."/>
            <person name="Patyshakuliyeva A."/>
            <person name="Rokas A."/>
            <person name="Ruiz-Duenas F.J."/>
            <person name="Sabat G."/>
            <person name="Salamov A."/>
            <person name="Samejima M."/>
            <person name="Schmutz J."/>
            <person name="Slot J.C."/>
            <person name="St John F."/>
            <person name="Stenlid J."/>
            <person name="Sun H."/>
            <person name="Sun S."/>
            <person name="Syed K."/>
            <person name="Tsang A."/>
            <person name="Wiebenga A."/>
            <person name="Young D."/>
            <person name="Pisabarro A."/>
            <person name="Eastwood D.C."/>
            <person name="Martin F."/>
            <person name="Cullen D."/>
            <person name="Grigoriev I.V."/>
            <person name="Hibbett D.S."/>
        </authorList>
    </citation>
    <scope>NUCLEOTIDE SEQUENCE [LARGE SCALE GENOMIC DNA]</scope>
    <source>
        <strain evidence="2">RWD-64-598 SS2</strain>
    </source>
</reference>
<dbReference type="EMBL" id="JH711580">
    <property type="protein sequence ID" value="EIW79738.1"/>
    <property type="molecule type" value="Genomic_DNA"/>
</dbReference>
<keyword evidence="2" id="KW-1185">Reference proteome</keyword>
<accession>A0A5M3MKI0</accession>
<evidence type="ECO:0000313" key="2">
    <source>
        <dbReference type="Proteomes" id="UP000053558"/>
    </source>
</evidence>
<dbReference type="GeneID" id="19202004"/>
<dbReference type="RefSeq" id="XP_007770096.1">
    <property type="nucleotide sequence ID" value="XM_007771906.1"/>
</dbReference>
<dbReference type="InterPro" id="IPR032675">
    <property type="entry name" value="LRR_dom_sf"/>
</dbReference>
<dbReference type="KEGG" id="cput:CONPUDRAFT_144914"/>